<dbReference type="RefSeq" id="WP_009049935.1">
    <property type="nucleotide sequence ID" value="NZ_AP014623.1"/>
</dbReference>
<evidence type="ECO:0000313" key="2">
    <source>
        <dbReference type="Proteomes" id="UP000787568"/>
    </source>
</evidence>
<dbReference type="Pfam" id="PF14113">
    <property type="entry name" value="Tae4"/>
    <property type="match status" value="1"/>
</dbReference>
<reference evidence="1" key="1">
    <citation type="submission" date="2020-12" db="EMBL/GenBank/DDBJ databases">
        <title>Generalized mutagenesis with transposon Tn5. A laboratory procedure for the identification of genes responsible for a bacterial phenotype and its regulation, illustrated with phenazine production in Pseudomonas chlororaphis.</title>
        <authorList>
            <person name="Muzio F."/>
            <person name="Sobrero P."/>
            <person name="Agaras B."/>
            <person name="Valverde C."/>
        </authorList>
    </citation>
    <scope>NUCLEOTIDE SEQUENCE</scope>
    <source>
        <strain evidence="1">SMMP3</strain>
    </source>
</reference>
<protein>
    <submittedName>
        <fullName evidence="1">Type VI secretion system amidase effector protein Tae4</fullName>
    </submittedName>
</protein>
<name>A0AAJ1E176_9PSED</name>
<organism evidence="1 2">
    <name type="scientific">Pseudomonas chlororaphis subsp. aurantiaca</name>
    <dbReference type="NCBI Taxonomy" id="86192"/>
    <lineage>
        <taxon>Bacteria</taxon>
        <taxon>Pseudomonadati</taxon>
        <taxon>Pseudomonadota</taxon>
        <taxon>Gammaproteobacteria</taxon>
        <taxon>Pseudomonadales</taxon>
        <taxon>Pseudomonadaceae</taxon>
        <taxon>Pseudomonas</taxon>
    </lineage>
</organism>
<dbReference type="EMBL" id="JAEEFW010000002">
    <property type="protein sequence ID" value="MBU4632750.1"/>
    <property type="molecule type" value="Genomic_DNA"/>
</dbReference>
<dbReference type="Gene3D" id="3.90.1720.70">
    <property type="match status" value="1"/>
</dbReference>
<gene>
    <name evidence="1" type="ORF">I8747_07980</name>
</gene>
<dbReference type="Proteomes" id="UP000787568">
    <property type="component" value="Unassembled WGS sequence"/>
</dbReference>
<proteinExistence type="predicted"/>
<dbReference type="AlphaFoldDB" id="A0AAJ1E176"/>
<comment type="caution">
    <text evidence="1">The sequence shown here is derived from an EMBL/GenBank/DDBJ whole genome shotgun (WGS) entry which is preliminary data.</text>
</comment>
<evidence type="ECO:0000313" key="1">
    <source>
        <dbReference type="EMBL" id="MBU4632750.1"/>
    </source>
</evidence>
<sequence length="190" mass="21219">MARIVMNSGEVSSTATIKRPRFSDLWSAYAEVGYREAGAVYELVGGEAAALRRQKPIDYSNACALRMSRAFNNGGYRIPRGTIIKNKAIYRVRGDDGMPYILRVNDMIDFLEFNWGKPDLVMAPGKDKDISGKKGLIIVEVSGWNDARGHVVLWNGKETSDGSDYQRLDSHAYENSTASLVKTNYWELKG</sequence>
<accession>A0AAJ1E176</accession>
<dbReference type="InterPro" id="IPR025562">
    <property type="entry name" value="Tae4"/>
</dbReference>